<protein>
    <recommendedName>
        <fullName evidence="3">Encoded protein</fullName>
    </recommendedName>
</protein>
<organism evidence="1 2">
    <name type="scientific">Dunaliella salina</name>
    <name type="common">Green alga</name>
    <name type="synonym">Protococcus salinus</name>
    <dbReference type="NCBI Taxonomy" id="3046"/>
    <lineage>
        <taxon>Eukaryota</taxon>
        <taxon>Viridiplantae</taxon>
        <taxon>Chlorophyta</taxon>
        <taxon>core chlorophytes</taxon>
        <taxon>Chlorophyceae</taxon>
        <taxon>CS clade</taxon>
        <taxon>Chlamydomonadales</taxon>
        <taxon>Dunaliellaceae</taxon>
        <taxon>Dunaliella</taxon>
    </lineage>
</organism>
<name>A0ABQ7GT70_DUNSA</name>
<dbReference type="EMBL" id="MU069603">
    <property type="protein sequence ID" value="KAF5837798.1"/>
    <property type="molecule type" value="Genomic_DNA"/>
</dbReference>
<evidence type="ECO:0000313" key="1">
    <source>
        <dbReference type="EMBL" id="KAF5837798.1"/>
    </source>
</evidence>
<proteinExistence type="predicted"/>
<sequence length="68" mass="7612">MEAHLQREAWSCHQPCRTDKVPCGLEASRMKGSSDCIIIHDDFVRGCTNKCEHMSSTTKSAHSQFCPS</sequence>
<feature type="non-terminal residue" evidence="1">
    <location>
        <position position="1"/>
    </location>
</feature>
<evidence type="ECO:0000313" key="2">
    <source>
        <dbReference type="Proteomes" id="UP000815325"/>
    </source>
</evidence>
<gene>
    <name evidence="1" type="ORF">DUNSADRAFT_3870</name>
</gene>
<dbReference type="Proteomes" id="UP000815325">
    <property type="component" value="Unassembled WGS sequence"/>
</dbReference>
<keyword evidence="2" id="KW-1185">Reference proteome</keyword>
<evidence type="ECO:0008006" key="3">
    <source>
        <dbReference type="Google" id="ProtNLM"/>
    </source>
</evidence>
<accession>A0ABQ7GT70</accession>
<reference evidence="1" key="1">
    <citation type="submission" date="2017-08" db="EMBL/GenBank/DDBJ databases">
        <authorList>
            <person name="Polle J.E."/>
            <person name="Barry K."/>
            <person name="Cushman J."/>
            <person name="Schmutz J."/>
            <person name="Tran D."/>
            <person name="Hathwaick L.T."/>
            <person name="Yim W.C."/>
            <person name="Jenkins J."/>
            <person name="Mckie-Krisberg Z.M."/>
            <person name="Prochnik S."/>
            <person name="Lindquist E."/>
            <person name="Dockter R.B."/>
            <person name="Adam C."/>
            <person name="Molina H."/>
            <person name="Bunkerborg J."/>
            <person name="Jin E."/>
            <person name="Buchheim M."/>
            <person name="Magnuson J."/>
        </authorList>
    </citation>
    <scope>NUCLEOTIDE SEQUENCE</scope>
    <source>
        <strain evidence="1">CCAP 19/18</strain>
    </source>
</reference>
<comment type="caution">
    <text evidence="1">The sequence shown here is derived from an EMBL/GenBank/DDBJ whole genome shotgun (WGS) entry which is preliminary data.</text>
</comment>